<dbReference type="PANTHER" id="PTHR35176:SF2">
    <property type="entry name" value="F420H(2)-DEPENDENT REDUCTASE RV1155"/>
    <property type="match status" value="1"/>
</dbReference>
<dbReference type="Gene3D" id="2.30.110.10">
    <property type="entry name" value="Electron Transport, Fmn-binding Protein, Chain A"/>
    <property type="match status" value="1"/>
</dbReference>
<accession>A0ABP7ZMJ3</accession>
<dbReference type="InterPro" id="IPR012349">
    <property type="entry name" value="Split_barrel_FMN-bd"/>
</dbReference>
<dbReference type="Pfam" id="PF01243">
    <property type="entry name" value="PNPOx_N"/>
    <property type="match status" value="1"/>
</dbReference>
<evidence type="ECO:0000259" key="2">
    <source>
        <dbReference type="Pfam" id="PF01243"/>
    </source>
</evidence>
<dbReference type="RefSeq" id="WP_344792368.1">
    <property type="nucleotide sequence ID" value="NZ_BAABBV010000002.1"/>
</dbReference>
<comment type="caution">
    <text evidence="3">The sequence shown here is derived from an EMBL/GenBank/DDBJ whole genome shotgun (WGS) entry which is preliminary data.</text>
</comment>
<keyword evidence="1" id="KW-0560">Oxidoreductase</keyword>
<feature type="domain" description="Pyridoxamine 5'-phosphate oxidase N-terminal" evidence="2">
    <location>
        <begin position="5"/>
        <end position="135"/>
    </location>
</feature>
<dbReference type="EMBL" id="BAABBV010000002">
    <property type="protein sequence ID" value="GAA4164619.1"/>
    <property type="molecule type" value="Genomic_DNA"/>
</dbReference>
<reference evidence="3" key="2">
    <citation type="submission" date="2023-12" db="EMBL/GenBank/DDBJ databases">
        <authorList>
            <person name="Sun Q."/>
            <person name="Inoue M."/>
        </authorList>
    </citation>
    <scope>NUCLEOTIDE SEQUENCE</scope>
    <source>
        <strain evidence="3">JCM 17590</strain>
    </source>
</reference>
<evidence type="ECO:0000313" key="3">
    <source>
        <dbReference type="EMBL" id="GAA4164619.1"/>
    </source>
</evidence>
<dbReference type="InterPro" id="IPR052019">
    <property type="entry name" value="F420H2_bilvrd_red/Heme_oxyg"/>
</dbReference>
<evidence type="ECO:0000313" key="4">
    <source>
        <dbReference type="Proteomes" id="UP001415169"/>
    </source>
</evidence>
<protein>
    <submittedName>
        <fullName evidence="3">TIGR03668 family PPOX class F420-dependent oxidoreductase</fullName>
    </submittedName>
</protein>
<evidence type="ECO:0000256" key="1">
    <source>
        <dbReference type="ARBA" id="ARBA00023002"/>
    </source>
</evidence>
<gene>
    <name evidence="3" type="ORF">GCM10022286_26630</name>
</gene>
<keyword evidence="4" id="KW-1185">Reference proteome</keyword>
<name>A0ABP7ZMJ3_9MICO</name>
<organism evidence="3 4">
    <name type="scientific">Gryllotalpicola daejeonensis</name>
    <dbReference type="NCBI Taxonomy" id="993087"/>
    <lineage>
        <taxon>Bacteria</taxon>
        <taxon>Bacillati</taxon>
        <taxon>Actinomycetota</taxon>
        <taxon>Actinomycetes</taxon>
        <taxon>Micrococcales</taxon>
        <taxon>Microbacteriaceae</taxon>
        <taxon>Gryllotalpicola</taxon>
    </lineage>
</organism>
<dbReference type="NCBIfam" id="TIGR03668">
    <property type="entry name" value="Rv0121_F420"/>
    <property type="match status" value="1"/>
</dbReference>
<dbReference type="Proteomes" id="UP001415169">
    <property type="component" value="Unassembled WGS sequence"/>
</dbReference>
<dbReference type="InterPro" id="IPR019967">
    <property type="entry name" value="F420-dep_enz_PPOX_Rv0121"/>
</dbReference>
<dbReference type="InterPro" id="IPR011576">
    <property type="entry name" value="Pyridox_Oxase_N"/>
</dbReference>
<sequence length="138" mass="15443">MQLSEAEARGRLAAARVARLATVGGDGAPHLVPITFALEGDLIYTAVDHKPKSTRDLRRLRNIAQNPQVALLADEYSDEWDALWWVRADGRARVITDAAAMRHPIDSLVARYSQYRARRPEGPVVVIRVERWTGWSAT</sequence>
<proteinExistence type="predicted"/>
<dbReference type="SUPFAM" id="SSF50475">
    <property type="entry name" value="FMN-binding split barrel"/>
    <property type="match status" value="1"/>
</dbReference>
<dbReference type="PANTHER" id="PTHR35176">
    <property type="entry name" value="HEME OXYGENASE HI_0854-RELATED"/>
    <property type="match status" value="1"/>
</dbReference>
<reference evidence="3" key="1">
    <citation type="journal article" date="2014" name="Int. J. Syst. Evol. Microbiol.">
        <title>Complete genome of a new Firmicutes species belonging to the dominant human colonic microbiota ('Ruminococcus bicirculans') reveals two chromosomes and a selective capacity to utilize plant glucans.</title>
        <authorList>
            <consortium name="NISC Comparative Sequencing Program"/>
            <person name="Wegmann U."/>
            <person name="Louis P."/>
            <person name="Goesmann A."/>
            <person name="Henrissat B."/>
            <person name="Duncan S.H."/>
            <person name="Flint H.J."/>
        </authorList>
    </citation>
    <scope>NUCLEOTIDE SEQUENCE</scope>
    <source>
        <strain evidence="3">JCM 17590</strain>
    </source>
</reference>